<keyword evidence="2" id="KW-1185">Reference proteome</keyword>
<dbReference type="EMBL" id="JAENRR010000004">
    <property type="protein sequence ID" value="MBK3516289.1"/>
    <property type="molecule type" value="Genomic_DNA"/>
</dbReference>
<reference evidence="1 2" key="1">
    <citation type="submission" date="2021-01" db="EMBL/GenBank/DDBJ databases">
        <title>Carboxyliciviraga sp.nov., isolated from coastal sediments.</title>
        <authorList>
            <person name="Lu D."/>
            <person name="Zhang T."/>
        </authorList>
    </citation>
    <scope>NUCLEOTIDE SEQUENCE [LARGE SCALE GENOMIC DNA]</scope>
    <source>
        <strain evidence="1 2">N1Y132</strain>
    </source>
</reference>
<evidence type="ECO:0008006" key="3">
    <source>
        <dbReference type="Google" id="ProtNLM"/>
    </source>
</evidence>
<sequence length="270" mass="29943">MKNSSLVLLFAMLLITVSCELKEEIDQVSQKSNAIEALAEYTMVSKQFNKASTASSNSVVLAEDTEMQAQLKNTSSQAKISVQPVGDSPWPILITVDFGNGITGVDGVTRKGKIHIESTDWYKSEGSIHVTSFEDYYQDDYKVEGFHIEENKGENIDGFLEFEVEIKNGQLIKPDGKMIEFTQHTSRTWIKGASTPLNILDDEYYIEGVQTGVSSKGVNYALQITSPLHLVLYPWQIKDGEMLVNVDGLNGIELNYATKKITIGGLSYPL</sequence>
<proteinExistence type="predicted"/>
<accession>A0ABS1HGG5</accession>
<comment type="caution">
    <text evidence="1">The sequence shown here is derived from an EMBL/GenBank/DDBJ whole genome shotgun (WGS) entry which is preliminary data.</text>
</comment>
<protein>
    <recommendedName>
        <fullName evidence="3">Lipoprotein</fullName>
    </recommendedName>
</protein>
<name>A0ABS1HGG5_9BACT</name>
<dbReference type="RefSeq" id="WP_200463517.1">
    <property type="nucleotide sequence ID" value="NZ_JAENRR010000004.1"/>
</dbReference>
<organism evidence="1 2">
    <name type="scientific">Carboxylicivirga marina</name>
    <dbReference type="NCBI Taxonomy" id="2800988"/>
    <lineage>
        <taxon>Bacteria</taxon>
        <taxon>Pseudomonadati</taxon>
        <taxon>Bacteroidota</taxon>
        <taxon>Bacteroidia</taxon>
        <taxon>Marinilabiliales</taxon>
        <taxon>Marinilabiliaceae</taxon>
        <taxon>Carboxylicivirga</taxon>
    </lineage>
</organism>
<evidence type="ECO:0000313" key="2">
    <source>
        <dbReference type="Proteomes" id="UP000605676"/>
    </source>
</evidence>
<evidence type="ECO:0000313" key="1">
    <source>
        <dbReference type="EMBL" id="MBK3516289.1"/>
    </source>
</evidence>
<gene>
    <name evidence="1" type="ORF">JIV24_02980</name>
</gene>
<dbReference type="PROSITE" id="PS51257">
    <property type="entry name" value="PROKAR_LIPOPROTEIN"/>
    <property type="match status" value="1"/>
</dbReference>
<dbReference type="Proteomes" id="UP000605676">
    <property type="component" value="Unassembled WGS sequence"/>
</dbReference>